<name>A0AAJ7XD49_PETMA</name>
<proteinExistence type="predicted"/>
<evidence type="ECO:0000313" key="5">
    <source>
        <dbReference type="RefSeq" id="XP_032828863.1"/>
    </source>
</evidence>
<dbReference type="SMART" id="SM00256">
    <property type="entry name" value="FBOX"/>
    <property type="match status" value="1"/>
</dbReference>
<dbReference type="InterPro" id="IPR042508">
    <property type="entry name" value="FBXW5"/>
</dbReference>
<dbReference type="SUPFAM" id="SSF50978">
    <property type="entry name" value="WD40 repeat-like"/>
    <property type="match status" value="1"/>
</dbReference>
<feature type="compositionally biased region" description="Basic and acidic residues" evidence="2">
    <location>
        <begin position="300"/>
        <end position="311"/>
    </location>
</feature>
<reference evidence="5 6" key="1">
    <citation type="submission" date="2025-04" db="UniProtKB">
        <authorList>
            <consortium name="RefSeq"/>
        </authorList>
    </citation>
    <scope>IDENTIFICATION</scope>
    <source>
        <tissue evidence="5 6">Sperm</tissue>
    </source>
</reference>
<dbReference type="Gene3D" id="1.20.1280.50">
    <property type="match status" value="1"/>
</dbReference>
<feature type="region of interest" description="Disordered" evidence="2">
    <location>
        <begin position="279"/>
        <end position="311"/>
    </location>
</feature>
<dbReference type="PROSITE" id="PS50181">
    <property type="entry name" value="FBOX"/>
    <property type="match status" value="1"/>
</dbReference>
<evidence type="ECO:0000259" key="3">
    <source>
        <dbReference type="PROSITE" id="PS50181"/>
    </source>
</evidence>
<dbReference type="RefSeq" id="XP_032828864.1">
    <property type="nucleotide sequence ID" value="XM_032972973.1"/>
</dbReference>
<feature type="region of interest" description="Disordered" evidence="2">
    <location>
        <begin position="334"/>
        <end position="387"/>
    </location>
</feature>
<dbReference type="AlphaFoldDB" id="A0AAJ7XD49"/>
<dbReference type="Pfam" id="PF00400">
    <property type="entry name" value="WD40"/>
    <property type="match status" value="2"/>
</dbReference>
<dbReference type="InterPro" id="IPR036047">
    <property type="entry name" value="F-box-like_dom_sf"/>
</dbReference>
<dbReference type="PROSITE" id="PS50082">
    <property type="entry name" value="WD_REPEATS_2"/>
    <property type="match status" value="2"/>
</dbReference>
<dbReference type="RefSeq" id="XP_032828865.1">
    <property type="nucleotide sequence ID" value="XM_032972974.1"/>
</dbReference>
<keyword evidence="4" id="KW-1185">Reference proteome</keyword>
<evidence type="ECO:0000256" key="2">
    <source>
        <dbReference type="SAM" id="MobiDB-lite"/>
    </source>
</evidence>
<feature type="repeat" description="WD" evidence="1">
    <location>
        <begin position="87"/>
        <end position="119"/>
    </location>
</feature>
<dbReference type="KEGG" id="pmrn:116953118"/>
<dbReference type="InterPro" id="IPR001810">
    <property type="entry name" value="F-box_dom"/>
</dbReference>
<dbReference type="FunFam" id="2.130.10.10:FF:000305">
    <property type="entry name" value="F-box/WD repeat-containing protein 5 isoform X1"/>
    <property type="match status" value="1"/>
</dbReference>
<dbReference type="Pfam" id="PF12937">
    <property type="entry name" value="F-box-like"/>
    <property type="match status" value="1"/>
</dbReference>
<dbReference type="InterPro" id="IPR001680">
    <property type="entry name" value="WD40_rpt"/>
</dbReference>
<sequence length="604" mass="67551">MFEATTELPDCVVLKVFSYLKLGELVAVSAVCRQWFFVSRDEFLWKDLFYRHFGINRSVPRMPGVSSWLLEFRRLTDAVPCVEVAVLKEHKDQVLHVAFSHNGFMFASCSKDCTVKVWSNDVEVSVLYSESMRQYNWKHTQFSQFNEDDSLLLVSGVHVGPHNASSGEIAVFNLDDFSLLSRVRNKPYTVFGCWLNETHLISGTVHWMGNLTSCSVLWLNKAFQDIESETFNVVRRLFKFQNLNASTVRAVMVADPGRRVRADCSTDDDPELQSVWLPGCHPVMETDPSHTPDSEGAEDEAARPEREAWGSGCRDDAALEAMVAHLVMGNQRVQRAADATHRSDSPATAATAASTSASARASLPSASASSSTQPSSQSSSGATSDADDSCPHKYLIFVKGGLTYTPHKIGIKRIAAEQMSCDCPDETGHEEFFDCIDHLIDVRGHVVGMGLSPDHRLLYVSCRAWPEGCIISDPLNPPPIAQEMELRVYELGTARELKRTPRAQRAYTPTDECSFFHLHVSRHFIASGSEDHNGYIWDRHYSVRLARLPHDDCVSSVALSPVEQEMAVTASADHTLKVWRSARVARIMTQTRKPRRTTFSWLKS</sequence>
<evidence type="ECO:0000313" key="7">
    <source>
        <dbReference type="RefSeq" id="XP_032828865.1"/>
    </source>
</evidence>
<feature type="domain" description="F-box" evidence="3">
    <location>
        <begin position="2"/>
        <end position="48"/>
    </location>
</feature>
<dbReference type="PROSITE" id="PS50294">
    <property type="entry name" value="WD_REPEATS_REGION"/>
    <property type="match status" value="1"/>
</dbReference>
<dbReference type="GO" id="GO:0016567">
    <property type="term" value="P:protein ubiquitination"/>
    <property type="evidence" value="ECO:0007669"/>
    <property type="project" value="InterPro"/>
</dbReference>
<evidence type="ECO:0000256" key="1">
    <source>
        <dbReference type="PROSITE-ProRule" id="PRU00221"/>
    </source>
</evidence>
<keyword evidence="1" id="KW-0853">WD repeat</keyword>
<evidence type="ECO:0000313" key="6">
    <source>
        <dbReference type="RefSeq" id="XP_032828864.1"/>
    </source>
</evidence>
<evidence type="ECO:0000313" key="4">
    <source>
        <dbReference type="Proteomes" id="UP001318040"/>
    </source>
</evidence>
<dbReference type="PANTHER" id="PTHR20995">
    <property type="entry name" value="F-BOX/WD REPEAT-CONTAINING PROTEIN 5"/>
    <property type="match status" value="1"/>
</dbReference>
<dbReference type="GO" id="GO:0080008">
    <property type="term" value="C:Cul4-RING E3 ubiquitin ligase complex"/>
    <property type="evidence" value="ECO:0007669"/>
    <property type="project" value="InterPro"/>
</dbReference>
<dbReference type="InterPro" id="IPR036322">
    <property type="entry name" value="WD40_repeat_dom_sf"/>
</dbReference>
<feature type="repeat" description="WD" evidence="1">
    <location>
        <begin position="547"/>
        <end position="589"/>
    </location>
</feature>
<gene>
    <name evidence="5 6 7" type="primary">LOC116953118</name>
</gene>
<accession>A0AAJ7XD49</accession>
<dbReference type="GO" id="GO:0019005">
    <property type="term" value="C:SCF ubiquitin ligase complex"/>
    <property type="evidence" value="ECO:0007669"/>
    <property type="project" value="InterPro"/>
</dbReference>
<dbReference type="PANTHER" id="PTHR20995:SF17">
    <property type="entry name" value="F-BOX_WD REPEAT-CONTAINING PROTEIN 5"/>
    <property type="match status" value="1"/>
</dbReference>
<dbReference type="Proteomes" id="UP001318040">
    <property type="component" value="Chromosome 50"/>
</dbReference>
<organism evidence="4 5">
    <name type="scientific">Petromyzon marinus</name>
    <name type="common">Sea lamprey</name>
    <dbReference type="NCBI Taxonomy" id="7757"/>
    <lineage>
        <taxon>Eukaryota</taxon>
        <taxon>Metazoa</taxon>
        <taxon>Chordata</taxon>
        <taxon>Craniata</taxon>
        <taxon>Vertebrata</taxon>
        <taxon>Cyclostomata</taxon>
        <taxon>Hyperoartia</taxon>
        <taxon>Petromyzontiformes</taxon>
        <taxon>Petromyzontidae</taxon>
        <taxon>Petromyzon</taxon>
    </lineage>
</organism>
<dbReference type="RefSeq" id="XP_032828863.1">
    <property type="nucleotide sequence ID" value="XM_032972972.1"/>
</dbReference>
<dbReference type="SUPFAM" id="SSF81383">
    <property type="entry name" value="F-box domain"/>
    <property type="match status" value="1"/>
</dbReference>
<dbReference type="InterPro" id="IPR015943">
    <property type="entry name" value="WD40/YVTN_repeat-like_dom_sf"/>
</dbReference>
<protein>
    <submittedName>
        <fullName evidence="5 6">F-box/WD repeat-containing protein 5-like</fullName>
    </submittedName>
</protein>
<dbReference type="Gene3D" id="2.130.10.10">
    <property type="entry name" value="YVTN repeat-like/Quinoprotein amine dehydrogenase"/>
    <property type="match status" value="2"/>
</dbReference>
<dbReference type="GeneID" id="116953118"/>
<feature type="compositionally biased region" description="Low complexity" evidence="2">
    <location>
        <begin position="345"/>
        <end position="384"/>
    </location>
</feature>
<dbReference type="SMART" id="SM00320">
    <property type="entry name" value="WD40"/>
    <property type="match status" value="3"/>
</dbReference>